<dbReference type="EMBL" id="JACHJB010000001">
    <property type="protein sequence ID" value="MBB6346111.1"/>
    <property type="molecule type" value="Genomic_DNA"/>
</dbReference>
<dbReference type="RefSeq" id="WP_185083956.1">
    <property type="nucleotide sequence ID" value="NZ_JACHJB010000001.1"/>
</dbReference>
<keyword evidence="1" id="KW-0732">Signal</keyword>
<evidence type="ECO:0008006" key="4">
    <source>
        <dbReference type="Google" id="ProtNLM"/>
    </source>
</evidence>
<name>A0A7X0C1Q6_9ACTN</name>
<gene>
    <name evidence="2" type="ORF">FHU36_002620</name>
</gene>
<dbReference type="Proteomes" id="UP000583800">
    <property type="component" value="Unassembled WGS sequence"/>
</dbReference>
<organism evidence="2 3">
    <name type="scientific">Nonomuraea muscovyensis</name>
    <dbReference type="NCBI Taxonomy" id="1124761"/>
    <lineage>
        <taxon>Bacteria</taxon>
        <taxon>Bacillati</taxon>
        <taxon>Actinomycetota</taxon>
        <taxon>Actinomycetes</taxon>
        <taxon>Streptosporangiales</taxon>
        <taxon>Streptosporangiaceae</taxon>
        <taxon>Nonomuraea</taxon>
    </lineage>
</organism>
<reference evidence="2 3" key="1">
    <citation type="submission" date="2020-08" db="EMBL/GenBank/DDBJ databases">
        <title>Sequencing the genomes of 1000 actinobacteria strains.</title>
        <authorList>
            <person name="Klenk H.-P."/>
        </authorList>
    </citation>
    <scope>NUCLEOTIDE SEQUENCE [LARGE SCALE GENOMIC DNA]</scope>
    <source>
        <strain evidence="2 3">DSM 45913</strain>
    </source>
</reference>
<evidence type="ECO:0000256" key="1">
    <source>
        <dbReference type="SAM" id="SignalP"/>
    </source>
</evidence>
<protein>
    <recommendedName>
        <fullName evidence="4">YtkA-like domain-containing protein</fullName>
    </recommendedName>
</protein>
<accession>A0A7X0C1Q6</accession>
<feature type="signal peptide" evidence="1">
    <location>
        <begin position="1"/>
        <end position="18"/>
    </location>
</feature>
<proteinExistence type="predicted"/>
<keyword evidence="3" id="KW-1185">Reference proteome</keyword>
<sequence length="120" mass="12578">MKYAGVCLLVAGVLFAFATSWFDGDPESVEAAGTRYTVSVRPANPVEVRVTSGEADTVTVTAVMPGMGHALPPVGTVQADPGRFVAEEEMFAMDGVWELSIIVSGAQGQETISISTVVDR</sequence>
<evidence type="ECO:0000313" key="2">
    <source>
        <dbReference type="EMBL" id="MBB6346111.1"/>
    </source>
</evidence>
<dbReference type="AlphaFoldDB" id="A0A7X0C1Q6"/>
<evidence type="ECO:0000313" key="3">
    <source>
        <dbReference type="Proteomes" id="UP000583800"/>
    </source>
</evidence>
<feature type="chain" id="PRO_5039500089" description="YtkA-like domain-containing protein" evidence="1">
    <location>
        <begin position="19"/>
        <end position="120"/>
    </location>
</feature>
<comment type="caution">
    <text evidence="2">The sequence shown here is derived from an EMBL/GenBank/DDBJ whole genome shotgun (WGS) entry which is preliminary data.</text>
</comment>